<protein>
    <submittedName>
        <fullName evidence="2">Uncharacterized protein</fullName>
    </submittedName>
</protein>
<keyword evidence="1" id="KW-0175">Coiled coil</keyword>
<comment type="caution">
    <text evidence="2">The sequence shown here is derived from an EMBL/GenBank/DDBJ whole genome shotgun (WGS) entry which is preliminary data.</text>
</comment>
<feature type="coiled-coil region" evidence="1">
    <location>
        <begin position="38"/>
        <end position="79"/>
    </location>
</feature>
<organism evidence="2">
    <name type="scientific">marine sediment metagenome</name>
    <dbReference type="NCBI Taxonomy" id="412755"/>
    <lineage>
        <taxon>unclassified sequences</taxon>
        <taxon>metagenomes</taxon>
        <taxon>ecological metagenomes</taxon>
    </lineage>
</organism>
<name>A0A0F9UXW1_9ZZZZ</name>
<gene>
    <name evidence="2" type="ORF">LCGC14_0551800</name>
</gene>
<dbReference type="EMBL" id="LAZR01000762">
    <property type="protein sequence ID" value="KKN58448.1"/>
    <property type="molecule type" value="Genomic_DNA"/>
</dbReference>
<dbReference type="AlphaFoldDB" id="A0A0F9UXW1"/>
<proteinExistence type="predicted"/>
<evidence type="ECO:0000313" key="2">
    <source>
        <dbReference type="EMBL" id="KKN58448.1"/>
    </source>
</evidence>
<sequence>MSDLSQAVALVKGLGKQYRAVLAVSKALEGINNLDLAREKAERTTKDAIQAAAAAEAERIEVEKELDEANEALGFARSEAKKVLADGDAKARKAFQDAVAKGDKVIQEAKDKQEAIADKVSRDTKEHDLKMKRFKAFEDVAQAKLDAIQEEIDALKKRLG</sequence>
<reference evidence="2" key="1">
    <citation type="journal article" date="2015" name="Nature">
        <title>Complex archaea that bridge the gap between prokaryotes and eukaryotes.</title>
        <authorList>
            <person name="Spang A."/>
            <person name="Saw J.H."/>
            <person name="Jorgensen S.L."/>
            <person name="Zaremba-Niedzwiedzka K."/>
            <person name="Martijn J."/>
            <person name="Lind A.E."/>
            <person name="van Eijk R."/>
            <person name="Schleper C."/>
            <person name="Guy L."/>
            <person name="Ettema T.J."/>
        </authorList>
    </citation>
    <scope>NUCLEOTIDE SEQUENCE</scope>
</reference>
<accession>A0A0F9UXW1</accession>
<evidence type="ECO:0000256" key="1">
    <source>
        <dbReference type="SAM" id="Coils"/>
    </source>
</evidence>